<protein>
    <submittedName>
        <fullName evidence="3">DUF4870 domain-containing protein</fullName>
    </submittedName>
</protein>
<dbReference type="AlphaFoldDB" id="A0A4Y6PZ33"/>
<evidence type="ECO:0000256" key="1">
    <source>
        <dbReference type="SAM" id="MobiDB-lite"/>
    </source>
</evidence>
<keyword evidence="2" id="KW-0472">Membrane</keyword>
<proteinExistence type="predicted"/>
<dbReference type="OrthoDB" id="10016834at2"/>
<gene>
    <name evidence="3" type="ORF">FIV42_21725</name>
</gene>
<keyword evidence="4" id="KW-1185">Reference proteome</keyword>
<evidence type="ECO:0000256" key="2">
    <source>
        <dbReference type="SAM" id="Phobius"/>
    </source>
</evidence>
<dbReference type="RefSeq" id="WP_141199728.1">
    <property type="nucleotide sequence ID" value="NZ_CP041186.1"/>
</dbReference>
<keyword evidence="2" id="KW-1133">Transmembrane helix</keyword>
<evidence type="ECO:0000313" key="3">
    <source>
        <dbReference type="EMBL" id="QDG53267.1"/>
    </source>
</evidence>
<evidence type="ECO:0000313" key="4">
    <source>
        <dbReference type="Proteomes" id="UP000315995"/>
    </source>
</evidence>
<keyword evidence="2" id="KW-0812">Transmembrane</keyword>
<organism evidence="3 4">
    <name type="scientific">Persicimonas caeni</name>
    <dbReference type="NCBI Taxonomy" id="2292766"/>
    <lineage>
        <taxon>Bacteria</taxon>
        <taxon>Deltaproteobacteria</taxon>
        <taxon>Bradymonadales</taxon>
        <taxon>Bradymonadaceae</taxon>
        <taxon>Persicimonas</taxon>
    </lineage>
</organism>
<accession>A0A5B8YFR2</accession>
<feature type="region of interest" description="Disordered" evidence="1">
    <location>
        <begin position="1"/>
        <end position="69"/>
    </location>
</feature>
<dbReference type="Proteomes" id="UP000315995">
    <property type="component" value="Chromosome"/>
</dbReference>
<dbReference type="EMBL" id="CP041186">
    <property type="protein sequence ID" value="QDG53267.1"/>
    <property type="molecule type" value="Genomic_DNA"/>
</dbReference>
<feature type="transmembrane region" description="Helical" evidence="2">
    <location>
        <begin position="117"/>
        <end position="141"/>
    </location>
</feature>
<reference evidence="3 4" key="1">
    <citation type="submission" date="2019-06" db="EMBL/GenBank/DDBJ databases">
        <title>Persicimonas caeni gen. nov., sp. nov., a predatory bacterium isolated from solar saltern.</title>
        <authorList>
            <person name="Wang S."/>
        </authorList>
    </citation>
    <scope>NUCLEOTIDE SEQUENCE [LARGE SCALE GENOMIC DNA]</scope>
    <source>
        <strain evidence="3 4">YN101</strain>
    </source>
</reference>
<accession>A0A4Y6PZ33</accession>
<name>A0A4Y6PZ33_PERCE</name>
<sequence>MSSNDWNNANPPPDADGWVAPSKRRTDERSPRRADFAEPRPPDIDLAPPENFPLQRTGRSEQPVGTRAETAENGQAMAIFAHLSILFGLPVFLVPLLQRNNAFALHHAKAAATIYGLFLLCALASLITCGLGVPLALLCYVPAVVAIVRAANLQEAGPWGLGDMGERIFSGLEVKPDND</sequence>
<feature type="compositionally biased region" description="Basic and acidic residues" evidence="1">
    <location>
        <begin position="24"/>
        <end position="43"/>
    </location>
</feature>
<feature type="transmembrane region" description="Helical" evidence="2">
    <location>
        <begin position="76"/>
        <end position="97"/>
    </location>
</feature>